<protein>
    <submittedName>
        <fullName evidence="10">UDP-phosphomannose--protein mannosyltransferase</fullName>
    </submittedName>
</protein>
<feature type="transmembrane region" description="Helical" evidence="8">
    <location>
        <begin position="101"/>
        <end position="122"/>
    </location>
</feature>
<evidence type="ECO:0000256" key="1">
    <source>
        <dbReference type="ARBA" id="ARBA00004651"/>
    </source>
</evidence>
<dbReference type="PANTHER" id="PTHR33908">
    <property type="entry name" value="MANNOSYLTRANSFERASE YKCB-RELATED"/>
    <property type="match status" value="1"/>
</dbReference>
<evidence type="ECO:0000259" key="9">
    <source>
        <dbReference type="Pfam" id="PF13231"/>
    </source>
</evidence>
<feature type="transmembrane region" description="Helical" evidence="8">
    <location>
        <begin position="308"/>
        <end position="327"/>
    </location>
</feature>
<keyword evidence="3 10" id="KW-0328">Glycosyltransferase</keyword>
<dbReference type="EMBL" id="PDNU01000002">
    <property type="protein sequence ID" value="PHK96635.1"/>
    <property type="molecule type" value="Genomic_DNA"/>
</dbReference>
<dbReference type="AlphaFoldDB" id="A0A2C7AGL6"/>
<feature type="transmembrane region" description="Helical" evidence="8">
    <location>
        <begin position="276"/>
        <end position="296"/>
    </location>
</feature>
<evidence type="ECO:0000256" key="8">
    <source>
        <dbReference type="SAM" id="Phobius"/>
    </source>
</evidence>
<name>A0A2C7AGL6_9PROT</name>
<feature type="transmembrane region" description="Helical" evidence="8">
    <location>
        <begin position="71"/>
        <end position="89"/>
    </location>
</feature>
<dbReference type="Pfam" id="PF13231">
    <property type="entry name" value="PMT_2"/>
    <property type="match status" value="1"/>
</dbReference>
<keyword evidence="11" id="KW-1185">Reference proteome</keyword>
<evidence type="ECO:0000256" key="5">
    <source>
        <dbReference type="ARBA" id="ARBA00022692"/>
    </source>
</evidence>
<dbReference type="GO" id="GO:0005886">
    <property type="term" value="C:plasma membrane"/>
    <property type="evidence" value="ECO:0007669"/>
    <property type="project" value="UniProtKB-SubCell"/>
</dbReference>
<evidence type="ECO:0000256" key="7">
    <source>
        <dbReference type="ARBA" id="ARBA00023136"/>
    </source>
</evidence>
<dbReference type="InterPro" id="IPR050297">
    <property type="entry name" value="LipidA_mod_glycosyltrf_83"/>
</dbReference>
<feature type="domain" description="Glycosyltransferase RgtA/B/C/D-like" evidence="9">
    <location>
        <begin position="50"/>
        <end position="211"/>
    </location>
</feature>
<evidence type="ECO:0000313" key="11">
    <source>
        <dbReference type="Proteomes" id="UP000223527"/>
    </source>
</evidence>
<dbReference type="RefSeq" id="WP_099093779.1">
    <property type="nucleotide sequence ID" value="NZ_PDNU01000002.1"/>
</dbReference>
<feature type="transmembrane region" description="Helical" evidence="8">
    <location>
        <begin position="247"/>
        <end position="270"/>
    </location>
</feature>
<evidence type="ECO:0000256" key="2">
    <source>
        <dbReference type="ARBA" id="ARBA00022475"/>
    </source>
</evidence>
<dbReference type="Proteomes" id="UP000223527">
    <property type="component" value="Unassembled WGS sequence"/>
</dbReference>
<accession>A0A2C7AGL6</accession>
<dbReference type="GO" id="GO:0009103">
    <property type="term" value="P:lipopolysaccharide biosynthetic process"/>
    <property type="evidence" value="ECO:0007669"/>
    <property type="project" value="UniProtKB-ARBA"/>
</dbReference>
<feature type="transmembrane region" description="Helical" evidence="8">
    <location>
        <begin position="151"/>
        <end position="180"/>
    </location>
</feature>
<keyword evidence="6 8" id="KW-1133">Transmembrane helix</keyword>
<evidence type="ECO:0000256" key="6">
    <source>
        <dbReference type="ARBA" id="ARBA00022989"/>
    </source>
</evidence>
<dbReference type="InterPro" id="IPR038731">
    <property type="entry name" value="RgtA/B/C-like"/>
</dbReference>
<keyword evidence="4 10" id="KW-0808">Transferase</keyword>
<keyword evidence="7 8" id="KW-0472">Membrane</keyword>
<dbReference type="PANTHER" id="PTHR33908:SF11">
    <property type="entry name" value="MEMBRANE PROTEIN"/>
    <property type="match status" value="1"/>
</dbReference>
<feature type="transmembrane region" description="Helical" evidence="8">
    <location>
        <begin position="333"/>
        <end position="355"/>
    </location>
</feature>
<comment type="subcellular location">
    <subcellularLocation>
        <location evidence="1">Cell membrane</location>
        <topology evidence="1">Multi-pass membrane protein</topology>
    </subcellularLocation>
</comment>
<sequence>MAAFRGNAPWLWALAALTLLRLAAAWWLPPAPDEAYYWVWGRALSLSYYDHPPMVALWTALGSALAGDTALGLRLLGPLGVAAASLLLADAGERLFPGRQAGPWAAALLNATLLFGAGSVLMTPDTPLLVFWCAALWALARLHASQDGRWWLAFGVLAGLALLSKYTAVLLGGGVVLWLLLERQARHWLADWRLWAGGALALLVFSPVILWNARHDWVSFAKQGGRAGATATGSSLRYLGELLGGQAGLVTPIIFLLCAAGTVAACRLWWKRGEGAGAAGLLAAITVPAALLFLWQATGSRVQGNWPAILYPSACLVAAGCLGPRWARWRRPGVALGLGLTLLVLVQAAFAPLPLPRRSDPTLARLGGWAEFAATLDAERAARGAGFIAAEEYGLASELALHLPPTTRVVAIGDRWDLFDLPAPAAGGTGLMVRSERRGGPPLWPGAVEEGGIARSRHGIEAERYRLHRVVTTVAGEGPPLVLLPARR</sequence>
<proteinExistence type="predicted"/>
<evidence type="ECO:0000313" key="10">
    <source>
        <dbReference type="EMBL" id="PHK96635.1"/>
    </source>
</evidence>
<keyword evidence="2" id="KW-1003">Cell membrane</keyword>
<dbReference type="OrthoDB" id="9811222at2"/>
<gene>
    <name evidence="10" type="ORF">CR162_01560</name>
</gene>
<dbReference type="GO" id="GO:0016763">
    <property type="term" value="F:pentosyltransferase activity"/>
    <property type="evidence" value="ECO:0007669"/>
    <property type="project" value="TreeGrafter"/>
</dbReference>
<keyword evidence="5 8" id="KW-0812">Transmembrane</keyword>
<organism evidence="10 11">
    <name type="scientific">Teichococcus rhizosphaerae</name>
    <dbReference type="NCBI Taxonomy" id="1335062"/>
    <lineage>
        <taxon>Bacteria</taxon>
        <taxon>Pseudomonadati</taxon>
        <taxon>Pseudomonadota</taxon>
        <taxon>Alphaproteobacteria</taxon>
        <taxon>Acetobacterales</taxon>
        <taxon>Roseomonadaceae</taxon>
        <taxon>Roseomonas</taxon>
    </lineage>
</organism>
<feature type="transmembrane region" description="Helical" evidence="8">
    <location>
        <begin position="192"/>
        <end position="213"/>
    </location>
</feature>
<evidence type="ECO:0000256" key="3">
    <source>
        <dbReference type="ARBA" id="ARBA00022676"/>
    </source>
</evidence>
<comment type="caution">
    <text evidence="10">The sequence shown here is derived from an EMBL/GenBank/DDBJ whole genome shotgun (WGS) entry which is preliminary data.</text>
</comment>
<reference evidence="10 11" key="1">
    <citation type="submission" date="2017-10" db="EMBL/GenBank/DDBJ databases">
        <authorList>
            <person name="Banno H."/>
            <person name="Chua N.-H."/>
        </authorList>
    </citation>
    <scope>NUCLEOTIDE SEQUENCE [LARGE SCALE GENOMIC DNA]</scope>
    <source>
        <strain evidence="10 11">YW11</strain>
    </source>
</reference>
<evidence type="ECO:0000256" key="4">
    <source>
        <dbReference type="ARBA" id="ARBA00022679"/>
    </source>
</evidence>